<name>A0A645HD55_9ZZZZ</name>
<sequence>MILGVDLLHQPRQDGLGVGDGLDLGGLDLVGGGAQLIGDILRRVPPSLGEELDAVIKRRVVAGGDGNAVGQAIGLYREHDQRGGSLPVDKQHVDVFPGHDLGGPLGGLTLQHTAKFEHVLAQVRVLAHHVLPRVGKTRLQHIGHVGSAPLAAGHHALRGQLLDRFAQARPRHPQIDRQFTLRRQAIAGLQRAFENATLQRGSDGIGNAWDLQLARHW</sequence>
<accession>A0A645HD55</accession>
<dbReference type="EMBL" id="VSSQ01089980">
    <property type="protein sequence ID" value="MPN36059.1"/>
    <property type="molecule type" value="Genomic_DNA"/>
</dbReference>
<reference evidence="1" key="1">
    <citation type="submission" date="2019-08" db="EMBL/GenBank/DDBJ databases">
        <authorList>
            <person name="Kucharzyk K."/>
            <person name="Murdoch R.W."/>
            <person name="Higgins S."/>
            <person name="Loffler F."/>
        </authorList>
    </citation>
    <scope>NUCLEOTIDE SEQUENCE</scope>
</reference>
<dbReference type="AlphaFoldDB" id="A0A645HD55"/>
<proteinExistence type="predicted"/>
<organism evidence="1">
    <name type="scientific">bioreactor metagenome</name>
    <dbReference type="NCBI Taxonomy" id="1076179"/>
    <lineage>
        <taxon>unclassified sequences</taxon>
        <taxon>metagenomes</taxon>
        <taxon>ecological metagenomes</taxon>
    </lineage>
</organism>
<evidence type="ECO:0000313" key="1">
    <source>
        <dbReference type="EMBL" id="MPN36059.1"/>
    </source>
</evidence>
<protein>
    <submittedName>
        <fullName evidence="1">Uncharacterized protein</fullName>
    </submittedName>
</protein>
<gene>
    <name evidence="1" type="ORF">SDC9_183564</name>
</gene>
<comment type="caution">
    <text evidence="1">The sequence shown here is derived from an EMBL/GenBank/DDBJ whole genome shotgun (WGS) entry which is preliminary data.</text>
</comment>